<dbReference type="Proteomes" id="UP000030655">
    <property type="component" value="Unassembled WGS sequence"/>
</dbReference>
<gene>
    <name evidence="1" type="ORF">H312_03247</name>
</gene>
<dbReference type="AlphaFoldDB" id="A0A059EXB1"/>
<dbReference type="EMBL" id="KK365289">
    <property type="protein sequence ID" value="KCZ79366.1"/>
    <property type="molecule type" value="Genomic_DNA"/>
</dbReference>
<dbReference type="HOGENOM" id="CLU_1297087_0_0_1"/>
<protein>
    <submittedName>
        <fullName evidence="1">Uncharacterized protein</fullName>
    </submittedName>
</protein>
<accession>A0A059EXB1</accession>
<keyword evidence="2" id="KW-1185">Reference proteome</keyword>
<dbReference type="VEuPathDB" id="MicrosporidiaDB:H312_03247"/>
<evidence type="ECO:0000313" key="1">
    <source>
        <dbReference type="EMBL" id="KCZ79366.1"/>
    </source>
</evidence>
<proteinExistence type="predicted"/>
<organism evidence="1 2">
    <name type="scientific">Anncaliia algerae PRA339</name>
    <dbReference type="NCBI Taxonomy" id="1288291"/>
    <lineage>
        <taxon>Eukaryota</taxon>
        <taxon>Fungi</taxon>
        <taxon>Fungi incertae sedis</taxon>
        <taxon>Microsporidia</taxon>
        <taxon>Tubulinosematoidea</taxon>
        <taxon>Tubulinosematidae</taxon>
        <taxon>Anncaliia</taxon>
    </lineage>
</organism>
<name>A0A059EXB1_9MICR</name>
<feature type="non-terminal residue" evidence="1">
    <location>
        <position position="1"/>
    </location>
</feature>
<reference evidence="1 2" key="2">
    <citation type="submission" date="2014-03" db="EMBL/GenBank/DDBJ databases">
        <title>The Genome Sequence of Anncaliia algerae insect isolate PRA339.</title>
        <authorList>
            <consortium name="The Broad Institute Genome Sequencing Platform"/>
            <consortium name="The Broad Institute Genome Sequencing Center for Infectious Disease"/>
            <person name="Cuomo C."/>
            <person name="Becnel J."/>
            <person name="Sanscrainte N."/>
            <person name="Walker B."/>
            <person name="Young S.K."/>
            <person name="Zeng Q."/>
            <person name="Gargeya S."/>
            <person name="Fitzgerald M."/>
            <person name="Haas B."/>
            <person name="Abouelleil A."/>
            <person name="Alvarado L."/>
            <person name="Arachchi H.M."/>
            <person name="Berlin A.M."/>
            <person name="Chapman S.B."/>
            <person name="Dewar J."/>
            <person name="Goldberg J."/>
            <person name="Griggs A."/>
            <person name="Gujja S."/>
            <person name="Hansen M."/>
            <person name="Howarth C."/>
            <person name="Imamovic A."/>
            <person name="Larimer J."/>
            <person name="McCowan C."/>
            <person name="Murphy C."/>
            <person name="Neiman D."/>
            <person name="Pearson M."/>
            <person name="Priest M."/>
            <person name="Roberts A."/>
            <person name="Saif S."/>
            <person name="Shea T."/>
            <person name="Sisk P."/>
            <person name="Sykes S."/>
            <person name="Wortman J."/>
            <person name="Nusbaum C."/>
            <person name="Birren B."/>
        </authorList>
    </citation>
    <scope>NUCLEOTIDE SEQUENCE [LARGE SCALE GENOMIC DNA]</scope>
    <source>
        <strain evidence="1 2">PRA339</strain>
    </source>
</reference>
<reference evidence="2" key="1">
    <citation type="submission" date="2013-02" db="EMBL/GenBank/DDBJ databases">
        <authorList>
            <consortium name="The Broad Institute Genome Sequencing Platform"/>
            <person name="Cuomo C."/>
            <person name="Becnel J."/>
            <person name="Sanscrainte N."/>
            <person name="Walker B."/>
            <person name="Young S.K."/>
            <person name="Zeng Q."/>
            <person name="Gargeya S."/>
            <person name="Fitzgerald M."/>
            <person name="Haas B."/>
            <person name="Abouelleil A."/>
            <person name="Alvarado L."/>
            <person name="Arachchi H.M."/>
            <person name="Berlin A.M."/>
            <person name="Chapman S.B."/>
            <person name="Dewar J."/>
            <person name="Goldberg J."/>
            <person name="Griggs A."/>
            <person name="Gujja S."/>
            <person name="Hansen M."/>
            <person name="Howarth C."/>
            <person name="Imamovic A."/>
            <person name="Larimer J."/>
            <person name="McCowan C."/>
            <person name="Murphy C."/>
            <person name="Neiman D."/>
            <person name="Pearson M."/>
            <person name="Priest M."/>
            <person name="Roberts A."/>
            <person name="Saif S."/>
            <person name="Shea T."/>
            <person name="Sisk P."/>
            <person name="Sykes S."/>
            <person name="Wortman J."/>
            <person name="Nusbaum C."/>
            <person name="Birren B."/>
        </authorList>
    </citation>
    <scope>NUCLEOTIDE SEQUENCE [LARGE SCALE GENOMIC DNA]</scope>
    <source>
        <strain evidence="2">PRA339</strain>
    </source>
</reference>
<sequence>LSESTNDITEEFDNTLTDISENTQSNVEIMDDSLEVENNLLKIFLSSLQKNIIPSNEIETKIFFMENLIYPKQHIKSMTFVEESVQKIDEFLNLQKEMIEKFYLKESHKIDLKYDLNYKLTNENFLAVKVSLSDLFFNILDQKIYIIIEEKYFERHMNYEIVEEITSELKRYNFNNYNNCTKIFMLIPEKVIKFRIMFSIFNKVFHEKIHGNE</sequence>
<evidence type="ECO:0000313" key="2">
    <source>
        <dbReference type="Proteomes" id="UP000030655"/>
    </source>
</evidence>
<dbReference type="OrthoDB" id="10357389at2759"/>